<keyword evidence="2" id="KW-1185">Reference proteome</keyword>
<dbReference type="RefSeq" id="XP_046018001.1">
    <property type="nucleotide sequence ID" value="XM_046157781.1"/>
</dbReference>
<evidence type="ECO:0000313" key="1">
    <source>
        <dbReference type="EMBL" id="KAH7039946.1"/>
    </source>
</evidence>
<evidence type="ECO:0000313" key="2">
    <source>
        <dbReference type="Proteomes" id="UP000756346"/>
    </source>
</evidence>
<sequence>MSTRPSDWEIRRCNPFDIPDQLPEELKQEIRDNKSFHAGHAWTTTGSPIVEGRYYDYASRTVKSLQPGDSLQDGPPTVSVYWHNVAPKPGDRKCFYGFSGGYNQGDIASYVVKLGKFFSESSSGDDGGRSSCTLKSLTMTTYSVVVLVQTDCSDADIWQRLAACGLGLGYRGDGVGSRVSDVEHDGGQS</sequence>
<dbReference type="Proteomes" id="UP000756346">
    <property type="component" value="Unassembled WGS sequence"/>
</dbReference>
<protein>
    <submittedName>
        <fullName evidence="1">Uncharacterized protein</fullName>
    </submittedName>
</protein>
<dbReference type="GeneID" id="70187327"/>
<reference evidence="1" key="1">
    <citation type="journal article" date="2021" name="Nat. Commun.">
        <title>Genetic determinants of endophytism in the Arabidopsis root mycobiome.</title>
        <authorList>
            <person name="Mesny F."/>
            <person name="Miyauchi S."/>
            <person name="Thiergart T."/>
            <person name="Pickel B."/>
            <person name="Atanasova L."/>
            <person name="Karlsson M."/>
            <person name="Huettel B."/>
            <person name="Barry K.W."/>
            <person name="Haridas S."/>
            <person name="Chen C."/>
            <person name="Bauer D."/>
            <person name="Andreopoulos W."/>
            <person name="Pangilinan J."/>
            <person name="LaButti K."/>
            <person name="Riley R."/>
            <person name="Lipzen A."/>
            <person name="Clum A."/>
            <person name="Drula E."/>
            <person name="Henrissat B."/>
            <person name="Kohler A."/>
            <person name="Grigoriev I.V."/>
            <person name="Martin F.M."/>
            <person name="Hacquard S."/>
        </authorList>
    </citation>
    <scope>NUCLEOTIDE SEQUENCE</scope>
    <source>
        <strain evidence="1">MPI-CAGE-CH-0230</strain>
    </source>
</reference>
<dbReference type="AlphaFoldDB" id="A0A9P8YII8"/>
<name>A0A9P8YII8_9PEZI</name>
<proteinExistence type="predicted"/>
<comment type="caution">
    <text evidence="1">The sequence shown here is derived from an EMBL/GenBank/DDBJ whole genome shotgun (WGS) entry which is preliminary data.</text>
</comment>
<dbReference type="EMBL" id="JAGTJQ010000001">
    <property type="protein sequence ID" value="KAH7039946.1"/>
    <property type="molecule type" value="Genomic_DNA"/>
</dbReference>
<gene>
    <name evidence="1" type="ORF">B0I36DRAFT_357316</name>
</gene>
<organism evidence="1 2">
    <name type="scientific">Microdochium trichocladiopsis</name>
    <dbReference type="NCBI Taxonomy" id="1682393"/>
    <lineage>
        <taxon>Eukaryota</taxon>
        <taxon>Fungi</taxon>
        <taxon>Dikarya</taxon>
        <taxon>Ascomycota</taxon>
        <taxon>Pezizomycotina</taxon>
        <taxon>Sordariomycetes</taxon>
        <taxon>Xylariomycetidae</taxon>
        <taxon>Xylariales</taxon>
        <taxon>Microdochiaceae</taxon>
        <taxon>Microdochium</taxon>
    </lineage>
</organism>
<accession>A0A9P8YII8</accession>